<comment type="caution">
    <text evidence="15">The sequence shown here is derived from an EMBL/GenBank/DDBJ whole genome shotgun (WGS) entry which is preliminary data.</text>
</comment>
<evidence type="ECO:0008006" key="17">
    <source>
        <dbReference type="Google" id="ProtNLM"/>
    </source>
</evidence>
<comment type="similarity">
    <text evidence="4 14">Belongs to the cytochrome P450 family.</text>
</comment>
<dbReference type="PROSITE" id="PS00086">
    <property type="entry name" value="CYTOCHROME_P450"/>
    <property type="match status" value="1"/>
</dbReference>
<name>A0A8K0DI44_IGNLU</name>
<dbReference type="GO" id="GO:0016705">
    <property type="term" value="F:oxidoreductase activity, acting on paired donors, with incorporation or reduction of molecular oxygen"/>
    <property type="evidence" value="ECO:0007669"/>
    <property type="project" value="InterPro"/>
</dbReference>
<dbReference type="InterPro" id="IPR001128">
    <property type="entry name" value="Cyt_P450"/>
</dbReference>
<evidence type="ECO:0000256" key="7">
    <source>
        <dbReference type="ARBA" id="ARBA00022824"/>
    </source>
</evidence>
<dbReference type="SUPFAM" id="SSF48264">
    <property type="entry name" value="Cytochrome P450"/>
    <property type="match status" value="1"/>
</dbReference>
<dbReference type="Proteomes" id="UP000801492">
    <property type="component" value="Unassembled WGS sequence"/>
</dbReference>
<gene>
    <name evidence="15" type="ORF">ILUMI_02504</name>
</gene>
<dbReference type="PRINTS" id="PR00385">
    <property type="entry name" value="P450"/>
</dbReference>
<dbReference type="Gene3D" id="1.10.630.10">
    <property type="entry name" value="Cytochrome P450"/>
    <property type="match status" value="1"/>
</dbReference>
<keyword evidence="9 14" id="KW-0560">Oxidoreductase</keyword>
<dbReference type="InterPro" id="IPR017972">
    <property type="entry name" value="Cyt_P450_CS"/>
</dbReference>
<sequence length="522" mass="60573">MFLILFSLVVLLLFIFIRNKIKQSLRYWRERDVPHVEAWTVFGNLASVVFKQKSFPNLLQDTYAQYSNKRYYGFYKFLKPALIIKDIDLIKTICIKEFDKFSDRPPILPKEADPFWNRGLFALEGKKWHDMRTTFSPAFTSSKMKGMFHLMTGCAKDFVDYFENQKSDLITFEMYDALTKLASDVFASCVFGVKHNSLIEQENEFYVMGKKAFDFTGLKGLKLFGASLSSTLMKILKVTMFNETVTNFFRKTVNGTIKYREKTGLIRPDMIHLLREAQKGRLVNDSEDSEYSYSNTFKTDSNRKTIITDEDIVCQIAVFFIAGYEGISSASCNVIYELAINPDVQDKLIEEVDKTLASCNGEITYESLMKMKYLDMVVSETFRLWPPEPFFSRKCTQPFTIEPMLPGEKPLHIERGFGVTIPIFSVHRDPKYFSNPNKFEPERFSDENKAHIKPFTYLPFGMGPRFCIGSRFALLEVKVAVFYLLTRFKVVPVEKTSIPFVIDKSSIVLKHEHGYWLGLKRR</sequence>
<keyword evidence="12" id="KW-0472">Membrane</keyword>
<evidence type="ECO:0000256" key="11">
    <source>
        <dbReference type="ARBA" id="ARBA00023033"/>
    </source>
</evidence>
<keyword evidence="7" id="KW-0256">Endoplasmic reticulum</keyword>
<accession>A0A8K0DI44</accession>
<dbReference type="GO" id="GO:0005506">
    <property type="term" value="F:iron ion binding"/>
    <property type="evidence" value="ECO:0007669"/>
    <property type="project" value="InterPro"/>
</dbReference>
<evidence type="ECO:0000256" key="1">
    <source>
        <dbReference type="ARBA" id="ARBA00001971"/>
    </source>
</evidence>
<evidence type="ECO:0000256" key="14">
    <source>
        <dbReference type="RuleBase" id="RU000461"/>
    </source>
</evidence>
<evidence type="ECO:0000313" key="15">
    <source>
        <dbReference type="EMBL" id="KAF2903663.1"/>
    </source>
</evidence>
<evidence type="ECO:0000256" key="3">
    <source>
        <dbReference type="ARBA" id="ARBA00004406"/>
    </source>
</evidence>
<protein>
    <recommendedName>
        <fullName evidence="17">Cytochrome P450</fullName>
    </recommendedName>
</protein>
<dbReference type="CDD" id="cd11056">
    <property type="entry name" value="CYP6-like"/>
    <property type="match status" value="1"/>
</dbReference>
<dbReference type="PRINTS" id="PR00463">
    <property type="entry name" value="EP450I"/>
</dbReference>
<evidence type="ECO:0000256" key="4">
    <source>
        <dbReference type="ARBA" id="ARBA00010617"/>
    </source>
</evidence>
<dbReference type="InterPro" id="IPR050476">
    <property type="entry name" value="Insect_CytP450_Detox"/>
</dbReference>
<keyword evidence="11 14" id="KW-0503">Monooxygenase</keyword>
<evidence type="ECO:0000256" key="8">
    <source>
        <dbReference type="ARBA" id="ARBA00022848"/>
    </source>
</evidence>
<keyword evidence="6 13" id="KW-0479">Metal-binding</keyword>
<dbReference type="PANTHER" id="PTHR24292">
    <property type="entry name" value="CYTOCHROME P450"/>
    <property type="match status" value="1"/>
</dbReference>
<comment type="cofactor">
    <cofactor evidence="1 13">
        <name>heme</name>
        <dbReference type="ChEBI" id="CHEBI:30413"/>
    </cofactor>
</comment>
<dbReference type="GO" id="GO:0020037">
    <property type="term" value="F:heme binding"/>
    <property type="evidence" value="ECO:0007669"/>
    <property type="project" value="InterPro"/>
</dbReference>
<keyword evidence="16" id="KW-1185">Reference proteome</keyword>
<evidence type="ECO:0000256" key="13">
    <source>
        <dbReference type="PIRSR" id="PIRSR602401-1"/>
    </source>
</evidence>
<evidence type="ECO:0000256" key="12">
    <source>
        <dbReference type="ARBA" id="ARBA00023136"/>
    </source>
</evidence>
<keyword evidence="5 13" id="KW-0349">Heme</keyword>
<dbReference type="GO" id="GO:0004497">
    <property type="term" value="F:monooxygenase activity"/>
    <property type="evidence" value="ECO:0007669"/>
    <property type="project" value="UniProtKB-KW"/>
</dbReference>
<proteinExistence type="inferred from homology"/>
<dbReference type="EMBL" id="VTPC01000959">
    <property type="protein sequence ID" value="KAF2903663.1"/>
    <property type="molecule type" value="Genomic_DNA"/>
</dbReference>
<keyword evidence="10 13" id="KW-0408">Iron</keyword>
<organism evidence="15 16">
    <name type="scientific">Ignelater luminosus</name>
    <name type="common">Cucubano</name>
    <name type="synonym">Pyrophorus luminosus</name>
    <dbReference type="NCBI Taxonomy" id="2038154"/>
    <lineage>
        <taxon>Eukaryota</taxon>
        <taxon>Metazoa</taxon>
        <taxon>Ecdysozoa</taxon>
        <taxon>Arthropoda</taxon>
        <taxon>Hexapoda</taxon>
        <taxon>Insecta</taxon>
        <taxon>Pterygota</taxon>
        <taxon>Neoptera</taxon>
        <taxon>Endopterygota</taxon>
        <taxon>Coleoptera</taxon>
        <taxon>Polyphaga</taxon>
        <taxon>Elateriformia</taxon>
        <taxon>Elateroidea</taxon>
        <taxon>Elateridae</taxon>
        <taxon>Agrypninae</taxon>
        <taxon>Pyrophorini</taxon>
        <taxon>Ignelater</taxon>
    </lineage>
</organism>
<dbReference type="OrthoDB" id="2789670at2759"/>
<dbReference type="InterPro" id="IPR036396">
    <property type="entry name" value="Cyt_P450_sf"/>
</dbReference>
<dbReference type="Pfam" id="PF00067">
    <property type="entry name" value="p450"/>
    <property type="match status" value="1"/>
</dbReference>
<evidence type="ECO:0000256" key="10">
    <source>
        <dbReference type="ARBA" id="ARBA00023004"/>
    </source>
</evidence>
<dbReference type="PANTHER" id="PTHR24292:SF54">
    <property type="entry name" value="CYP9F3-RELATED"/>
    <property type="match status" value="1"/>
</dbReference>
<dbReference type="InterPro" id="IPR002401">
    <property type="entry name" value="Cyt_P450_E_grp-I"/>
</dbReference>
<evidence type="ECO:0000313" key="16">
    <source>
        <dbReference type="Proteomes" id="UP000801492"/>
    </source>
</evidence>
<evidence type="ECO:0000256" key="6">
    <source>
        <dbReference type="ARBA" id="ARBA00022723"/>
    </source>
</evidence>
<comment type="subcellular location">
    <subcellularLocation>
        <location evidence="3">Endoplasmic reticulum membrane</location>
        <topology evidence="3">Peripheral membrane protein</topology>
    </subcellularLocation>
    <subcellularLocation>
        <location evidence="2">Microsome membrane</location>
        <topology evidence="2">Peripheral membrane protein</topology>
    </subcellularLocation>
</comment>
<reference evidence="15" key="1">
    <citation type="submission" date="2019-08" db="EMBL/GenBank/DDBJ databases">
        <title>The genome of the North American firefly Photinus pyralis.</title>
        <authorList>
            <consortium name="Photinus pyralis genome working group"/>
            <person name="Fallon T.R."/>
            <person name="Sander Lower S.E."/>
            <person name="Weng J.-K."/>
        </authorList>
    </citation>
    <scope>NUCLEOTIDE SEQUENCE</scope>
    <source>
        <strain evidence="15">TRF0915ILg1</strain>
        <tissue evidence="15">Whole body</tissue>
    </source>
</reference>
<dbReference type="FunFam" id="1.10.630.10:FF:000042">
    <property type="entry name" value="Cytochrome P450"/>
    <property type="match status" value="1"/>
</dbReference>
<feature type="binding site" description="axial binding residue" evidence="13">
    <location>
        <position position="467"/>
    </location>
    <ligand>
        <name>heme</name>
        <dbReference type="ChEBI" id="CHEBI:30413"/>
    </ligand>
    <ligandPart>
        <name>Fe</name>
        <dbReference type="ChEBI" id="CHEBI:18248"/>
    </ligandPart>
</feature>
<evidence type="ECO:0000256" key="2">
    <source>
        <dbReference type="ARBA" id="ARBA00004174"/>
    </source>
</evidence>
<evidence type="ECO:0000256" key="5">
    <source>
        <dbReference type="ARBA" id="ARBA00022617"/>
    </source>
</evidence>
<dbReference type="AlphaFoldDB" id="A0A8K0DI44"/>
<dbReference type="GO" id="GO:0005789">
    <property type="term" value="C:endoplasmic reticulum membrane"/>
    <property type="evidence" value="ECO:0007669"/>
    <property type="project" value="UniProtKB-SubCell"/>
</dbReference>
<keyword evidence="8" id="KW-0492">Microsome</keyword>
<evidence type="ECO:0000256" key="9">
    <source>
        <dbReference type="ARBA" id="ARBA00023002"/>
    </source>
</evidence>